<sequence length="132" mass="14241">MSFCRMLLVSAVITTVILAINGQTEEPNDLNGTTPSSPSGNEPPLPQVDSLEGGSTLTPLDQLLDGFAFPSFDFPGKLPLPGFLLKTLMKQVTIEKFVAQRMLQTGRGIKESLKIFLTKNGITPPSLPEPNE</sequence>
<evidence type="ECO:0000256" key="1">
    <source>
        <dbReference type="SAM" id="MobiDB-lite"/>
    </source>
</evidence>
<evidence type="ECO:0000313" key="3">
    <source>
        <dbReference type="EMBL" id="KAF5405964.1"/>
    </source>
</evidence>
<organism evidence="3 4">
    <name type="scientific">Paragonimus heterotremus</name>
    <dbReference type="NCBI Taxonomy" id="100268"/>
    <lineage>
        <taxon>Eukaryota</taxon>
        <taxon>Metazoa</taxon>
        <taxon>Spiralia</taxon>
        <taxon>Lophotrochozoa</taxon>
        <taxon>Platyhelminthes</taxon>
        <taxon>Trematoda</taxon>
        <taxon>Digenea</taxon>
        <taxon>Plagiorchiida</taxon>
        <taxon>Troglotremata</taxon>
        <taxon>Troglotrematidae</taxon>
        <taxon>Paragonimus</taxon>
    </lineage>
</organism>
<keyword evidence="2" id="KW-0732">Signal</keyword>
<feature type="signal peptide" evidence="2">
    <location>
        <begin position="1"/>
        <end position="19"/>
    </location>
</feature>
<proteinExistence type="predicted"/>
<feature type="chain" id="PRO_5035275775" evidence="2">
    <location>
        <begin position="20"/>
        <end position="132"/>
    </location>
</feature>
<feature type="compositionally biased region" description="Polar residues" evidence="1">
    <location>
        <begin position="25"/>
        <end position="40"/>
    </location>
</feature>
<accession>A0A8J4TJ51</accession>
<evidence type="ECO:0000313" key="4">
    <source>
        <dbReference type="Proteomes" id="UP000748531"/>
    </source>
</evidence>
<dbReference type="EMBL" id="LUCH01000147">
    <property type="protein sequence ID" value="KAF5405964.1"/>
    <property type="molecule type" value="Genomic_DNA"/>
</dbReference>
<feature type="region of interest" description="Disordered" evidence="1">
    <location>
        <begin position="25"/>
        <end position="57"/>
    </location>
</feature>
<name>A0A8J4TJ51_9TREM</name>
<evidence type="ECO:0000256" key="2">
    <source>
        <dbReference type="SAM" id="SignalP"/>
    </source>
</evidence>
<dbReference type="AlphaFoldDB" id="A0A8J4TJ51"/>
<gene>
    <name evidence="3" type="ORF">PHET_00580</name>
</gene>
<comment type="caution">
    <text evidence="3">The sequence shown here is derived from an EMBL/GenBank/DDBJ whole genome shotgun (WGS) entry which is preliminary data.</text>
</comment>
<dbReference type="Proteomes" id="UP000748531">
    <property type="component" value="Unassembled WGS sequence"/>
</dbReference>
<keyword evidence="4" id="KW-1185">Reference proteome</keyword>
<protein>
    <submittedName>
        <fullName evidence="3">Uncharacterized protein</fullName>
    </submittedName>
</protein>
<reference evidence="3" key="1">
    <citation type="submission" date="2019-05" db="EMBL/GenBank/DDBJ databases">
        <title>Annotation for the trematode Paragonimus heterotremus.</title>
        <authorList>
            <person name="Choi Y.-J."/>
        </authorList>
    </citation>
    <scope>NUCLEOTIDE SEQUENCE</scope>
    <source>
        <strain evidence="3">LC</strain>
    </source>
</reference>